<dbReference type="EMBL" id="JAAXLA010000003">
    <property type="protein sequence ID" value="NMH96190.1"/>
    <property type="molecule type" value="Genomic_DNA"/>
</dbReference>
<accession>A0ABX1S3N4</accession>
<dbReference type="InterPro" id="IPR018976">
    <property type="entry name" value="Imelysin-like"/>
</dbReference>
<dbReference type="Proteomes" id="UP000820669">
    <property type="component" value="Unassembled WGS sequence"/>
</dbReference>
<evidence type="ECO:0000256" key="1">
    <source>
        <dbReference type="ARBA" id="ARBA00004141"/>
    </source>
</evidence>
<dbReference type="InterPro" id="IPR038352">
    <property type="entry name" value="Imelysin_sf"/>
</dbReference>
<evidence type="ECO:0000256" key="3">
    <source>
        <dbReference type="ARBA" id="ARBA00005989"/>
    </source>
</evidence>
<dbReference type="CDD" id="cd14656">
    <property type="entry name" value="Imelysin-like_EfeO"/>
    <property type="match status" value="1"/>
</dbReference>
<evidence type="ECO:0000256" key="10">
    <source>
        <dbReference type="SAM" id="Phobius"/>
    </source>
</evidence>
<evidence type="ECO:0000256" key="6">
    <source>
        <dbReference type="ARBA" id="ARBA00022729"/>
    </source>
</evidence>
<feature type="transmembrane region" description="Helical" evidence="10">
    <location>
        <begin position="236"/>
        <end position="257"/>
    </location>
</feature>
<dbReference type="InterPro" id="IPR004923">
    <property type="entry name" value="FTR1/Fip1/EfeU"/>
</dbReference>
<evidence type="ECO:0000256" key="9">
    <source>
        <dbReference type="SAM" id="MobiDB-lite"/>
    </source>
</evidence>
<feature type="region of interest" description="Disordered" evidence="9">
    <location>
        <begin position="266"/>
        <end position="297"/>
    </location>
</feature>
<dbReference type="InterPro" id="IPR034981">
    <property type="entry name" value="Imelysin-like_EfeO/Algp7"/>
</dbReference>
<evidence type="ECO:0000256" key="4">
    <source>
        <dbReference type="ARBA" id="ARBA00008333"/>
    </source>
</evidence>
<feature type="transmembrane region" description="Helical" evidence="10">
    <location>
        <begin position="34"/>
        <end position="54"/>
    </location>
</feature>
<evidence type="ECO:0000256" key="7">
    <source>
        <dbReference type="ARBA" id="ARBA00022989"/>
    </source>
</evidence>
<evidence type="ECO:0000259" key="11">
    <source>
        <dbReference type="Pfam" id="PF09375"/>
    </source>
</evidence>
<keyword evidence="5 10" id="KW-0812">Transmembrane</keyword>
<feature type="compositionally biased region" description="Low complexity" evidence="9">
    <location>
        <begin position="281"/>
        <end position="295"/>
    </location>
</feature>
<comment type="similarity">
    <text evidence="4">Belongs to the oxidase-dependent Fe transporter (OFeT) (TC 9.A.10.1) family.</text>
</comment>
<dbReference type="PANTHER" id="PTHR31632:SF2">
    <property type="entry name" value="PLASMA MEMBRANE IRON PERMEASE"/>
    <property type="match status" value="1"/>
</dbReference>
<protein>
    <submittedName>
        <fullName evidence="12">Iron permease</fullName>
    </submittedName>
</protein>
<evidence type="ECO:0000313" key="13">
    <source>
        <dbReference type="Proteomes" id="UP000820669"/>
    </source>
</evidence>
<comment type="caution">
    <text evidence="12">The sequence shown here is derived from an EMBL/GenBank/DDBJ whole genome shotgun (WGS) entry which is preliminary data.</text>
</comment>
<dbReference type="PANTHER" id="PTHR31632">
    <property type="entry name" value="IRON TRANSPORTER FTH1"/>
    <property type="match status" value="1"/>
</dbReference>
<feature type="transmembrane region" description="Helical" evidence="10">
    <location>
        <begin position="107"/>
        <end position="125"/>
    </location>
</feature>
<dbReference type="Pfam" id="PF03239">
    <property type="entry name" value="FTR1"/>
    <property type="match status" value="1"/>
</dbReference>
<comment type="similarity">
    <text evidence="3">Belongs to the EfeM/EfeO family.</text>
</comment>
<feature type="transmembrane region" description="Helical" evidence="10">
    <location>
        <begin position="175"/>
        <end position="194"/>
    </location>
</feature>
<gene>
    <name evidence="12" type="ORF">HF526_02460</name>
</gene>
<name>A0ABX1S3N4_9PSEU</name>
<keyword evidence="7 10" id="KW-1133">Transmembrane helix</keyword>
<sequence length="686" mass="71245">MLIGLREGLEGGLVVSILLAAVHKREQRTSTTPVWLGVLAAVTLALSFGAVLTFSESSLPAQAQEILGGTLSLLAVGLVTAMIFWMRRTARHLSGELRTKVGHALEIGPQALAATAFLAVGREGLETALFLWTTVQASGSTLAPLVGAAVGLGAAIGLCRLLFRRAVRINLGTFFSRTGVALVVIAAGVLAYGLGELQNAGVLPGHSWLAFDLSARISADAWWVTLVSGVTNLAPAMTWLQVVAYLTYVGVVTTLLLHHARRPAPVPAEQPATAQPTGDEPATAPSSRPATAAPARPRHRPVRWIAVTAVVLVPLLAAAGFAMFHGSTSTTANQQVTISDSACAAGWTTTPAGPQTFTVANKSGSSGEIYLVRAGDGGILGEIEGLGPGTQRSMAVTLPVGDYAWRCAMAGQPVRLSATAHAAGAADQAAPPVVLAVSENDLQAPTAAYRGYAATQLATLAAQVATLRSDLATGQLDRARADWLPAQLTWERLGAAYGSFGDSADAIDGSPRGLPAGTRDPGFTGLRRLEFGLWHGQPAAALAPVADQLVADVDTLRQKLPTVTDDPTQLPVRAHEILEDALRDHLSGMSDQGAGAAYPETLADLEATQVVLADLAPLIDARRPGLLPAARQQMSVLQQALQATQTGSGWLSPATAPLATRQKVNAATGQLLETLSPVPDLLEVRQ</sequence>
<organism evidence="12 13">
    <name type="scientific">Pseudonocardia acidicola</name>
    <dbReference type="NCBI Taxonomy" id="2724939"/>
    <lineage>
        <taxon>Bacteria</taxon>
        <taxon>Bacillati</taxon>
        <taxon>Actinomycetota</taxon>
        <taxon>Actinomycetes</taxon>
        <taxon>Pseudonocardiales</taxon>
        <taxon>Pseudonocardiaceae</taxon>
        <taxon>Pseudonocardia</taxon>
    </lineage>
</organism>
<feature type="domain" description="Imelysin-like" evidence="11">
    <location>
        <begin position="446"/>
        <end position="676"/>
    </location>
</feature>
<feature type="transmembrane region" description="Helical" evidence="10">
    <location>
        <begin position="145"/>
        <end position="163"/>
    </location>
</feature>
<evidence type="ECO:0000256" key="5">
    <source>
        <dbReference type="ARBA" id="ARBA00022692"/>
    </source>
</evidence>
<keyword evidence="13" id="KW-1185">Reference proteome</keyword>
<keyword evidence="8 10" id="KW-0472">Membrane</keyword>
<keyword evidence="6" id="KW-0732">Signal</keyword>
<evidence type="ECO:0000256" key="8">
    <source>
        <dbReference type="ARBA" id="ARBA00023136"/>
    </source>
</evidence>
<feature type="transmembrane region" description="Helical" evidence="10">
    <location>
        <begin position="66"/>
        <end position="86"/>
    </location>
</feature>
<evidence type="ECO:0000313" key="12">
    <source>
        <dbReference type="EMBL" id="NMH96190.1"/>
    </source>
</evidence>
<feature type="transmembrane region" description="Helical" evidence="10">
    <location>
        <begin position="304"/>
        <end position="324"/>
    </location>
</feature>
<dbReference type="Gene3D" id="1.20.1420.20">
    <property type="entry name" value="M75 peptidase, HXXE motif"/>
    <property type="match status" value="1"/>
</dbReference>
<reference evidence="12 13" key="1">
    <citation type="submission" date="2020-04" db="EMBL/GenBank/DDBJ databases">
        <authorList>
            <person name="Klaysubun C."/>
            <person name="Duangmal K."/>
            <person name="Lipun K."/>
        </authorList>
    </citation>
    <scope>NUCLEOTIDE SEQUENCE [LARGE SCALE GENOMIC DNA]</scope>
    <source>
        <strain evidence="12 13">K10HN5</strain>
    </source>
</reference>
<evidence type="ECO:0000256" key="2">
    <source>
        <dbReference type="ARBA" id="ARBA00004196"/>
    </source>
</evidence>
<dbReference type="Pfam" id="PF09375">
    <property type="entry name" value="Peptidase_M75"/>
    <property type="match status" value="1"/>
</dbReference>
<dbReference type="NCBIfam" id="NF041756">
    <property type="entry name" value="EfeU"/>
    <property type="match status" value="1"/>
</dbReference>
<proteinExistence type="inferred from homology"/>
<comment type="subcellular location">
    <subcellularLocation>
        <location evidence="2">Cell envelope</location>
    </subcellularLocation>
    <subcellularLocation>
        <location evidence="1">Membrane</location>
        <topology evidence="1">Multi-pass membrane protein</topology>
    </subcellularLocation>
</comment>